<accession>A0ABP7IVX8</accession>
<dbReference type="InterPro" id="IPR000182">
    <property type="entry name" value="GNAT_dom"/>
</dbReference>
<evidence type="ECO:0000313" key="2">
    <source>
        <dbReference type="EMBL" id="GAA3828021.1"/>
    </source>
</evidence>
<dbReference type="Pfam" id="PF13302">
    <property type="entry name" value="Acetyltransf_3"/>
    <property type="match status" value="1"/>
</dbReference>
<dbReference type="EMBL" id="BAABCM010000008">
    <property type="protein sequence ID" value="GAA3828021.1"/>
    <property type="molecule type" value="Genomic_DNA"/>
</dbReference>
<name>A0ABP7IVX8_9PSEU</name>
<dbReference type="SUPFAM" id="SSF55729">
    <property type="entry name" value="Acyl-CoA N-acyltransferases (Nat)"/>
    <property type="match status" value="1"/>
</dbReference>
<dbReference type="PROSITE" id="PS51186">
    <property type="entry name" value="GNAT"/>
    <property type="match status" value="1"/>
</dbReference>
<dbReference type="RefSeq" id="WP_237339155.1">
    <property type="nucleotide sequence ID" value="NZ_BAABCM010000008.1"/>
</dbReference>
<keyword evidence="3" id="KW-1185">Reference proteome</keyword>
<dbReference type="InterPro" id="IPR016181">
    <property type="entry name" value="Acyl_CoA_acyltransferase"/>
</dbReference>
<reference evidence="3" key="1">
    <citation type="journal article" date="2019" name="Int. J. Syst. Evol. Microbiol.">
        <title>The Global Catalogue of Microorganisms (GCM) 10K type strain sequencing project: providing services to taxonomists for standard genome sequencing and annotation.</title>
        <authorList>
            <consortium name="The Broad Institute Genomics Platform"/>
            <consortium name="The Broad Institute Genome Sequencing Center for Infectious Disease"/>
            <person name="Wu L."/>
            <person name="Ma J."/>
        </authorList>
    </citation>
    <scope>NUCLEOTIDE SEQUENCE [LARGE SCALE GENOMIC DNA]</scope>
    <source>
        <strain evidence="3">JCM 17017</strain>
    </source>
</reference>
<evidence type="ECO:0000313" key="3">
    <source>
        <dbReference type="Proteomes" id="UP001501624"/>
    </source>
</evidence>
<comment type="caution">
    <text evidence="2">The sequence shown here is derived from an EMBL/GenBank/DDBJ whole genome shotgun (WGS) entry which is preliminary data.</text>
</comment>
<dbReference type="Proteomes" id="UP001501624">
    <property type="component" value="Unassembled WGS sequence"/>
</dbReference>
<proteinExistence type="predicted"/>
<gene>
    <name evidence="2" type="ORF">GCM10022380_53220</name>
</gene>
<dbReference type="PANTHER" id="PTHR43610">
    <property type="entry name" value="BLL6696 PROTEIN"/>
    <property type="match status" value="1"/>
</dbReference>
<dbReference type="PANTHER" id="PTHR43610:SF1">
    <property type="entry name" value="N-ACETYLTRANSFERASE DOMAIN-CONTAINING PROTEIN"/>
    <property type="match status" value="1"/>
</dbReference>
<sequence>MNWHDRPALRGKHVHLEPLGQEHAEGLHEAGRDAEVWRWLSLRQPATLDDTRAMIDDILAEPGRIAWAQVDATTGRVAGTTSYYEIVPRHRGLAIGYTWIGSPWQRTALNTEAKLLLLERAFDVLGARRVTWHTDHRNEKSQRAIERLGASREGLLRAHRIRPDGSRRDTVVYSLLAEEWPTTQENLLDRVR</sequence>
<organism evidence="2 3">
    <name type="scientific">Amycolatopsis tucumanensis</name>
    <dbReference type="NCBI Taxonomy" id="401106"/>
    <lineage>
        <taxon>Bacteria</taxon>
        <taxon>Bacillati</taxon>
        <taxon>Actinomycetota</taxon>
        <taxon>Actinomycetes</taxon>
        <taxon>Pseudonocardiales</taxon>
        <taxon>Pseudonocardiaceae</taxon>
        <taxon>Amycolatopsis</taxon>
    </lineage>
</organism>
<protein>
    <submittedName>
        <fullName evidence="2">GNAT family protein</fullName>
    </submittedName>
</protein>
<evidence type="ECO:0000259" key="1">
    <source>
        <dbReference type="PROSITE" id="PS51186"/>
    </source>
</evidence>
<dbReference type="Gene3D" id="3.40.630.30">
    <property type="match status" value="1"/>
</dbReference>
<feature type="domain" description="N-acetyltransferase" evidence="1">
    <location>
        <begin position="14"/>
        <end position="178"/>
    </location>
</feature>